<sequence length="356" mass="40894">MNKKLRIIVCGVGFGQFYLRAIEKITDQYKLVGIYSRGSEWSRKWAQRYNVPLYKNINEITTDIVDVVCVVIKSAVVGGEGSKIAHALLEKGINVIQEHPIHIDDYARCIRMAKLNNCRYRLNTFYPELLNVHQFIELAGKLREKSDIKYVNAECSVHVLFPLVDILGRALGGLRPWEFRMVDKESHASPFSIVYGKIYNVPICINVQNQMEPSNPENSLLLLHKITLYTERGSLTMVGTNSDVIWEPCMRKSISSDGGFHLEQNNMYLDLPVYEEMHNNEGKKFKNMFSEIWPDGIKSFLEKFYDGIHQDEDSGYDVQFLIAACLVWKELSQCIGAADIIERYTDRPVQMSDFTT</sequence>
<dbReference type="PANTHER" id="PTHR43377:SF1">
    <property type="entry name" value="BILIVERDIN REDUCTASE A"/>
    <property type="match status" value="1"/>
</dbReference>
<feature type="domain" description="Thiazolinyl imine reductase-like C-terminal" evidence="2">
    <location>
        <begin position="150"/>
        <end position="246"/>
    </location>
</feature>
<dbReference type="EMBL" id="CP035945">
    <property type="protein sequence ID" value="QBE95152.1"/>
    <property type="molecule type" value="Genomic_DNA"/>
</dbReference>
<dbReference type="InterPro" id="IPR010091">
    <property type="entry name" value="Thiazolinyl_imide_reductase"/>
</dbReference>
<evidence type="ECO:0000259" key="1">
    <source>
        <dbReference type="Pfam" id="PF01408"/>
    </source>
</evidence>
<dbReference type="InterPro" id="IPR048655">
    <property type="entry name" value="Irp3-like_C"/>
</dbReference>
<name>A0A4P6LTF7_9FIRM</name>
<dbReference type="InterPro" id="IPR036291">
    <property type="entry name" value="NAD(P)-bd_dom_sf"/>
</dbReference>
<dbReference type="RefSeq" id="WP_130179786.1">
    <property type="nucleotide sequence ID" value="NZ_CP035945.1"/>
</dbReference>
<evidence type="ECO:0000313" key="4">
    <source>
        <dbReference type="Proteomes" id="UP000289794"/>
    </source>
</evidence>
<dbReference type="SUPFAM" id="SSF51735">
    <property type="entry name" value="NAD(P)-binding Rossmann-fold domains"/>
    <property type="match status" value="1"/>
</dbReference>
<dbReference type="Gene3D" id="3.40.50.720">
    <property type="entry name" value="NAD(P)-binding Rossmann-like Domain"/>
    <property type="match status" value="1"/>
</dbReference>
<gene>
    <name evidence="3" type="ORF">PMF13cell1_00655</name>
</gene>
<organism evidence="3 4">
    <name type="scientific">Blautia producta</name>
    <dbReference type="NCBI Taxonomy" id="33035"/>
    <lineage>
        <taxon>Bacteria</taxon>
        <taxon>Bacillati</taxon>
        <taxon>Bacillota</taxon>
        <taxon>Clostridia</taxon>
        <taxon>Lachnospirales</taxon>
        <taxon>Lachnospiraceae</taxon>
        <taxon>Blautia</taxon>
    </lineage>
</organism>
<proteinExistence type="predicted"/>
<dbReference type="NCBIfam" id="TIGR01761">
    <property type="entry name" value="thiaz-red"/>
    <property type="match status" value="1"/>
</dbReference>
<dbReference type="GO" id="GO:0000166">
    <property type="term" value="F:nucleotide binding"/>
    <property type="evidence" value="ECO:0007669"/>
    <property type="project" value="InterPro"/>
</dbReference>
<dbReference type="InterPro" id="IPR051450">
    <property type="entry name" value="Gfo/Idh/MocA_Oxidoreductases"/>
</dbReference>
<dbReference type="InterPro" id="IPR000683">
    <property type="entry name" value="Gfo/Idh/MocA-like_OxRdtase_N"/>
</dbReference>
<accession>A0A4P6LTF7</accession>
<protein>
    <submittedName>
        <fullName evidence="3">Uncharacterized protein</fullName>
    </submittedName>
</protein>
<evidence type="ECO:0000313" key="3">
    <source>
        <dbReference type="EMBL" id="QBE95152.1"/>
    </source>
</evidence>
<reference evidence="3 4" key="1">
    <citation type="submission" date="2019-01" db="EMBL/GenBank/DDBJ databases">
        <title>PMF-metabolizing Aryl O-demethylase.</title>
        <authorList>
            <person name="Kim M."/>
        </authorList>
    </citation>
    <scope>NUCLEOTIDE SEQUENCE [LARGE SCALE GENOMIC DNA]</scope>
    <source>
        <strain evidence="3 4">PMF1</strain>
    </source>
</reference>
<dbReference type="Gene3D" id="3.30.360.10">
    <property type="entry name" value="Dihydrodipicolinate Reductase, domain 2"/>
    <property type="match status" value="1"/>
</dbReference>
<dbReference type="PANTHER" id="PTHR43377">
    <property type="entry name" value="BILIVERDIN REDUCTASE A"/>
    <property type="match status" value="1"/>
</dbReference>
<dbReference type="Proteomes" id="UP000289794">
    <property type="component" value="Chromosome"/>
</dbReference>
<feature type="domain" description="Gfo/Idh/MocA-like oxidoreductase N-terminal" evidence="1">
    <location>
        <begin position="5"/>
        <end position="122"/>
    </location>
</feature>
<dbReference type="KEGG" id="bpro:PMF13cell1_00655"/>
<dbReference type="Pfam" id="PF21390">
    <property type="entry name" value="Irp3-like_C"/>
    <property type="match status" value="1"/>
</dbReference>
<dbReference type="Pfam" id="PF01408">
    <property type="entry name" value="GFO_IDH_MocA"/>
    <property type="match status" value="1"/>
</dbReference>
<dbReference type="AlphaFoldDB" id="A0A4P6LTF7"/>
<evidence type="ECO:0000259" key="2">
    <source>
        <dbReference type="Pfam" id="PF21390"/>
    </source>
</evidence>